<feature type="compositionally biased region" description="Low complexity" evidence="1">
    <location>
        <begin position="1327"/>
        <end position="1341"/>
    </location>
</feature>
<feature type="region of interest" description="Disordered" evidence="1">
    <location>
        <begin position="863"/>
        <end position="899"/>
    </location>
</feature>
<feature type="compositionally biased region" description="Low complexity" evidence="1">
    <location>
        <begin position="987"/>
        <end position="998"/>
    </location>
</feature>
<evidence type="ECO:0000313" key="2">
    <source>
        <dbReference type="EMBL" id="GIL87248.1"/>
    </source>
</evidence>
<comment type="caution">
    <text evidence="2">The sequence shown here is derived from an EMBL/GenBank/DDBJ whole genome shotgun (WGS) entry which is preliminary data.</text>
</comment>
<reference evidence="2" key="1">
    <citation type="journal article" date="2021" name="Proc. Natl. Acad. Sci. U.S.A.">
        <title>Three genomes in the algal genus Volvox reveal the fate of a haploid sex-determining region after a transition to homothallism.</title>
        <authorList>
            <person name="Yamamoto K."/>
            <person name="Hamaji T."/>
            <person name="Kawai-Toyooka H."/>
            <person name="Matsuzaki R."/>
            <person name="Takahashi F."/>
            <person name="Nishimura Y."/>
            <person name="Kawachi M."/>
            <person name="Noguchi H."/>
            <person name="Minakuchi Y."/>
            <person name="Umen J.G."/>
            <person name="Toyoda A."/>
            <person name="Nozaki H."/>
        </authorList>
    </citation>
    <scope>NUCLEOTIDE SEQUENCE</scope>
    <source>
        <strain evidence="2">NIES-3786</strain>
    </source>
</reference>
<dbReference type="EMBL" id="BNCP01000039">
    <property type="protein sequence ID" value="GIL87248.1"/>
    <property type="molecule type" value="Genomic_DNA"/>
</dbReference>
<sequence>MITPMSSGFPMGICLIQRILASSLSFIKLNWERARHVVVVFRLQVMRDVAATYMAACRAIHVAAAANAAHFNGGGCGDGMAVLSGCPGGALLHLSLAEAQAAVVVAPPGCNGGHKVAEAVIVRVDSPASEGVTFGRIVAVSLAAAASDLQVCVAGCGGLSSPALTCGQAAVSGWIIRARQLSASPRSMVEHWPVGRYHSAPVATPMRFCRPNMKTYTDLRVEADGVAAAFGTAMEPVLAQLAKAFKQRVIPPQPHLVQPNGQLAQPQHPASAGGSGATSSPSGLPPWDNIRYVWRGGIMVMIRGLNAVVAASSLELPITAHDPRVAVSAATLGLKVSSGRVDVTGTALAVLAFARGPGRGPGEPLVTVPLLSLPMLKTFLHTTFKQRSPTPYAFPRHSTAPKEGTVQDPVDVPGLMRSTSWSLALEISLVRDAVAHLMTNAPAAVSSITSTAVGGTSTIPVLSTQMLWPSGLQPQLLPSPPPGQQPYQTGSGLTPRQQLVPVTALAMVGSEGLARAYIGELQVKFLMGMVNELASGAPVMTRGSWKRCTYFDHLRPRPRPPTTAAAAGTGDSPHMHGPRPQQPATAAGDGGGGGVSLGTLLSRVDIDLSADVFDIMHDAQDPDDPSDLVCLRACNLRYANSFSYSSAVRIAMYSNGVMRTRLAPRPVMTALSVEAYDIRISMPSAAASSLTGAGGGVAHPPTTTATAASGLRRRHGIGGVAHTASSEAVPTSGTSDGAIPAAGPGFGAGLIATCDCLLLRQAAPAGGPVPGAGPWAAGEVAELDSRTVPGQQPQSQPSRPIRIVVQDVQVLCTTDSRDAVIATTVHLIQAFSRLHGSTAGRAAASASAAAAAAVSSRGCMAVTKGPVTRPQAPGTLGGKNPKARQGERKSLSGNAAGIGGGEGMSGAGAAVLDGKQAVLGHQQQVPPRTSLVLPLRPGSSLRPDTDPLTGPEIDPRVMAEERALVALLRQQNETRRAAARRRRLERSSASTASTVAATDPDQAISLDSDSVEDDGLLGSTLDPSDAPDRDADVESEPAPSGGATTAGKAAAGLHSADQHHTMLTQYEVEFVRVQVGLISEYGGGGACLVLGADCAVLRGGKAPAAAPVASTTTAAGMTATTTGALKVLTFDVETLQAYAARQDQPKEGVVPGLAATGGAAVGSSNAQAGSCGNGVRPSFSPLTDALAASAAATAAATAAAAAVGGGAGAFPQRPVEITATAPGGGSGTAAPAPVIWLQVVNGQLVPNCTVLPADRAVVAGIGGDSDAAAAGDGPTSGSGFTGSESHGSRAIMQKILNPFGMHLISSRPLIPNPGPADAPLTLPSPGASAQLPQPHSPPQLQRLHAPGGKTGANDSGGAGSSSGLKLDIDVPAITGQMESWQFQLLLGVINETLAAPFPKVVMLSSGFDGQPLPAVESAPDVAVTADMLLTLKQQLRSMQYESLTLANYLTHGSVGFHDPYHALSAPGAALALNTPPPLHHLTQSDTAAAGSGAPPAMPFAGAYTATLFKPVGQPLAAARGTGGSSGSGNAATAAAGAARSGAPDSSAAVPSVVLAQALLAPRPPGLNAEQLSALLRRNQELLLHWVLEQVSGAQDSLEAVSAVLVQLRNEVSAALEAQQHQRRKQATAVAVRLGRFGWALINRAGAPFVQAELKGLSFHHSLDRDHTGTTKIVMHAADMWELR</sequence>
<dbReference type="PANTHER" id="PTHR15678">
    <property type="entry name" value="ANTIGEN MLAA-22-RELATED"/>
    <property type="match status" value="1"/>
</dbReference>
<feature type="region of interest" description="Disordered" evidence="1">
    <location>
        <begin position="1267"/>
        <end position="1286"/>
    </location>
</feature>
<feature type="region of interest" description="Disordered" evidence="1">
    <location>
        <begin position="691"/>
        <end position="710"/>
    </location>
</feature>
<protein>
    <submittedName>
        <fullName evidence="2">Uncharacterized protein</fullName>
    </submittedName>
</protein>
<dbReference type="PANTHER" id="PTHR15678:SF6">
    <property type="entry name" value="BRIDGE-LIKE LIPID TRANSFER PROTEIN FAMILY MEMBER 2"/>
    <property type="match status" value="1"/>
</dbReference>
<feature type="region of interest" description="Disordered" evidence="1">
    <location>
        <begin position="973"/>
        <end position="1053"/>
    </location>
</feature>
<feature type="compositionally biased region" description="Low complexity" evidence="1">
    <location>
        <begin position="269"/>
        <end position="283"/>
    </location>
</feature>
<feature type="non-terminal residue" evidence="2">
    <location>
        <position position="1683"/>
    </location>
</feature>
<dbReference type="OrthoDB" id="552990at2759"/>
<dbReference type="InterPro" id="IPR045167">
    <property type="entry name" value="Hobbit"/>
</dbReference>
<feature type="region of interest" description="Disordered" evidence="1">
    <location>
        <begin position="255"/>
        <end position="283"/>
    </location>
</feature>
<accession>A0A8J4CUT4</accession>
<feature type="region of interest" description="Disordered" evidence="1">
    <location>
        <begin position="552"/>
        <end position="592"/>
    </location>
</feature>
<proteinExistence type="predicted"/>
<feature type="region of interest" description="Disordered" evidence="1">
    <location>
        <begin position="472"/>
        <end position="493"/>
    </location>
</feature>
<evidence type="ECO:0000256" key="1">
    <source>
        <dbReference type="SAM" id="MobiDB-lite"/>
    </source>
</evidence>
<dbReference type="Proteomes" id="UP000747110">
    <property type="component" value="Unassembled WGS sequence"/>
</dbReference>
<keyword evidence="3" id="KW-1185">Reference proteome</keyword>
<gene>
    <name evidence="2" type="ORF">Vretifemale_15344</name>
</gene>
<evidence type="ECO:0000313" key="3">
    <source>
        <dbReference type="Proteomes" id="UP000747110"/>
    </source>
</evidence>
<feature type="compositionally biased region" description="Low complexity" evidence="1">
    <location>
        <begin position="1041"/>
        <end position="1052"/>
    </location>
</feature>
<feature type="compositionally biased region" description="Low complexity" evidence="1">
    <location>
        <begin position="698"/>
        <end position="710"/>
    </location>
</feature>
<organism evidence="2 3">
    <name type="scientific">Volvox reticuliferus</name>
    <dbReference type="NCBI Taxonomy" id="1737510"/>
    <lineage>
        <taxon>Eukaryota</taxon>
        <taxon>Viridiplantae</taxon>
        <taxon>Chlorophyta</taxon>
        <taxon>core chlorophytes</taxon>
        <taxon>Chlorophyceae</taxon>
        <taxon>CS clade</taxon>
        <taxon>Chlamydomonadales</taxon>
        <taxon>Volvocaceae</taxon>
        <taxon>Volvox</taxon>
    </lineage>
</organism>
<name>A0A8J4CUT4_9CHLO</name>
<feature type="region of interest" description="Disordered" evidence="1">
    <location>
        <begin position="921"/>
        <end position="954"/>
    </location>
</feature>
<feature type="compositionally biased region" description="Gly residues" evidence="1">
    <location>
        <begin position="1348"/>
        <end position="1360"/>
    </location>
</feature>
<feature type="region of interest" description="Disordered" evidence="1">
    <location>
        <begin position="1307"/>
        <end position="1360"/>
    </location>
</feature>